<geneLocation type="plasmid" evidence="1">
    <name>p1</name>
</geneLocation>
<organism evidence="1">
    <name type="scientific">Faucicola osloensis</name>
    <name type="common">Moraxella osloensis</name>
    <dbReference type="NCBI Taxonomy" id="34062"/>
    <lineage>
        <taxon>Bacteria</taxon>
        <taxon>Pseudomonadati</taxon>
        <taxon>Pseudomonadota</taxon>
        <taxon>Gammaproteobacteria</taxon>
        <taxon>Moraxellales</taxon>
        <taxon>Moraxellaceae</taxon>
        <taxon>Faucicola</taxon>
    </lineage>
</organism>
<reference evidence="1" key="1">
    <citation type="journal article" date="2020" name="Microbiol. Resour. Announc.">
        <title>Complete Genome Sequence of Moraxella osloensis Strain YV1, Isolated from an Australian Wastewater Treatment Plant.</title>
        <authorList>
            <person name="Batinovic S."/>
            <person name="Rice D.T.F."/>
            <person name="Seviour R.J."/>
            <person name="Petrovski S."/>
        </authorList>
    </citation>
    <scope>NUCLEOTIDE SEQUENCE</scope>
    <source>
        <strain evidence="1">YV1</strain>
    </source>
</reference>
<dbReference type="PANTHER" id="PTHR35564:SF4">
    <property type="entry name" value="CYTOPLASMIC PROTEIN"/>
    <property type="match status" value="1"/>
</dbReference>
<gene>
    <name evidence="1" type="primary">tssG</name>
    <name evidence="1" type="ORF">GSF12_12525</name>
</gene>
<protein>
    <submittedName>
        <fullName evidence="1">Type VI secretion system baseplate subunit TssG</fullName>
    </submittedName>
</protein>
<accession>A0A6P1KLE6</accession>
<name>A0A6P1KLE6_FAUOS</name>
<dbReference type="PANTHER" id="PTHR35564">
    <property type="match status" value="1"/>
</dbReference>
<dbReference type="NCBIfam" id="TIGR03347">
    <property type="entry name" value="VI_chp_1"/>
    <property type="match status" value="1"/>
</dbReference>
<dbReference type="AlphaFoldDB" id="A0A6P1KLE6"/>
<dbReference type="EMBL" id="CP047227">
    <property type="protein sequence ID" value="QHG10807.1"/>
    <property type="molecule type" value="Genomic_DNA"/>
</dbReference>
<evidence type="ECO:0000313" key="1">
    <source>
        <dbReference type="EMBL" id="QHG10807.1"/>
    </source>
</evidence>
<dbReference type="Pfam" id="PF06996">
    <property type="entry name" value="T6SS_TssG"/>
    <property type="match status" value="1"/>
</dbReference>
<proteinExistence type="predicted"/>
<dbReference type="InterPro" id="IPR010732">
    <property type="entry name" value="T6SS_TssG-like"/>
</dbReference>
<keyword evidence="1" id="KW-0614">Plasmid</keyword>
<sequence>MNHVREMTNQNAVYASTVSDRPAVSDNGLADNQTALAQQIQAFIAQLERYPHRYHLYSLLTQLEALGLLKDTTDRQNLQVRLGQDATLTFATTSIAAVESHHHTLQVLINGFGLIGVNAPMPLHFTEYIFERKHQHGDRTWLAFINLLQHRLILSFYQAWRQSQSVSSLKQPDSQNFTHYIASLLGLDKVDLRTTQDSVDYYAKIYYAGLYAGERRSAANLTKVLSQYFGVPIALQQNLGQWLKVLLDEQTQLGARRYHLGQGLICGEQLYDVNNKFRVIIGPVTFTTYQQFLKTGINTQRLQEWLYFLLGYEFNWDVQLILAEPEVPAFILGQPIQLGLTSWIGNVHRDADDLIIKQQ</sequence>